<feature type="domain" description="RNA polymerase sigma factor 70 region 4 type 2" evidence="7">
    <location>
        <begin position="112"/>
        <end position="163"/>
    </location>
</feature>
<dbReference type="PANTHER" id="PTHR30173">
    <property type="entry name" value="SIGMA 19 FACTOR"/>
    <property type="match status" value="1"/>
</dbReference>
<gene>
    <name evidence="9" type="ordered locus">Bcav_0265</name>
</gene>
<evidence type="ECO:0000256" key="3">
    <source>
        <dbReference type="ARBA" id="ARBA00023015"/>
    </source>
</evidence>
<evidence type="ECO:0000256" key="5">
    <source>
        <dbReference type="ARBA" id="ARBA00023163"/>
    </source>
</evidence>
<dbReference type="KEGG" id="bcv:Bcav_0265"/>
<keyword evidence="4" id="KW-0731">Sigma factor</keyword>
<dbReference type="RefSeq" id="WP_012725310.1">
    <property type="nucleotide sequence ID" value="NC_012669.1"/>
</dbReference>
<comment type="similarity">
    <text evidence="1">Belongs to the sigma-70 factor family. ECF subfamily.</text>
</comment>
<dbReference type="Gene3D" id="1.10.10.10">
    <property type="entry name" value="Winged helix-like DNA-binding domain superfamily/Winged helix DNA-binding domain"/>
    <property type="match status" value="1"/>
</dbReference>
<dbReference type="AlphaFoldDB" id="C5BVU0"/>
<comment type="subunit">
    <text evidence="2">Interacts transiently with the RNA polymerase catalytic core formed by RpoA, RpoB, RpoC and RpoZ (2 alpha, 1 beta, 1 beta' and 1 omega subunit) to form the RNA polymerase holoenzyme that can initiate transcription.</text>
</comment>
<evidence type="ECO:0000256" key="4">
    <source>
        <dbReference type="ARBA" id="ARBA00023082"/>
    </source>
</evidence>
<dbReference type="NCBIfam" id="TIGR02937">
    <property type="entry name" value="sigma70-ECF"/>
    <property type="match status" value="1"/>
</dbReference>
<dbReference type="GO" id="GO:0006352">
    <property type="term" value="P:DNA-templated transcription initiation"/>
    <property type="evidence" value="ECO:0007669"/>
    <property type="project" value="InterPro"/>
</dbReference>
<dbReference type="NCBIfam" id="TIGR02957">
    <property type="entry name" value="SigX4"/>
    <property type="match status" value="1"/>
</dbReference>
<sequence length="307" mass="33622">MRDVSDLAELHDDLRPLMFSIAYRMLGSVAEAEDVVQEAFLRMHRGAPDGLDVDNPEAYATTVTTRLAIDTLRSARVRRERYVGPWLPEPLLPSEDADPAHRIELDETVSTAFLVLLEALTPVERAVFVLREVLGYDYADVAAIVEKNESNCRQILVRARKRIDAGRPRFDADREHRDRLAAQFIAAVTDGDLAGLERLLAADVVFVGDGGGRAPAIQRPLIGMAGVVRFLGGMIRQGERFGAVIEAGEANGQLAMVVRTAQGDLLSVMTIDVADGQVVALRNQLNPDKLQHVGQVGDMFAFLRGEA</sequence>
<dbReference type="SUPFAM" id="SSF88659">
    <property type="entry name" value="Sigma3 and sigma4 domains of RNA polymerase sigma factors"/>
    <property type="match status" value="1"/>
</dbReference>
<dbReference type="Pfam" id="PF04542">
    <property type="entry name" value="Sigma70_r2"/>
    <property type="match status" value="1"/>
</dbReference>
<proteinExistence type="inferred from homology"/>
<dbReference type="SUPFAM" id="SSF54427">
    <property type="entry name" value="NTF2-like"/>
    <property type="match status" value="1"/>
</dbReference>
<evidence type="ECO:0000259" key="7">
    <source>
        <dbReference type="Pfam" id="PF08281"/>
    </source>
</evidence>
<keyword evidence="5" id="KW-0804">Transcription</keyword>
<dbReference type="InterPro" id="IPR013249">
    <property type="entry name" value="RNA_pol_sigma70_r4_t2"/>
</dbReference>
<protein>
    <submittedName>
        <fullName evidence="9">RNA polymerase, sigma-24 subunit, ECF subfamily</fullName>
    </submittedName>
</protein>
<dbReference type="PANTHER" id="PTHR30173:SF36">
    <property type="entry name" value="ECF RNA POLYMERASE SIGMA FACTOR SIGJ"/>
    <property type="match status" value="1"/>
</dbReference>
<dbReference type="Gene3D" id="3.10.450.50">
    <property type="match status" value="1"/>
</dbReference>
<dbReference type="GO" id="GO:0016987">
    <property type="term" value="F:sigma factor activity"/>
    <property type="evidence" value="ECO:0007669"/>
    <property type="project" value="UniProtKB-KW"/>
</dbReference>
<evidence type="ECO:0000259" key="6">
    <source>
        <dbReference type="Pfam" id="PF04542"/>
    </source>
</evidence>
<dbReference type="InterPro" id="IPR052704">
    <property type="entry name" value="ECF_Sigma-70_Domain"/>
</dbReference>
<dbReference type="eggNOG" id="COG1595">
    <property type="taxonomic scope" value="Bacteria"/>
</dbReference>
<evidence type="ECO:0000256" key="2">
    <source>
        <dbReference type="ARBA" id="ARBA00011344"/>
    </source>
</evidence>
<dbReference type="InterPro" id="IPR013324">
    <property type="entry name" value="RNA_pol_sigma_r3/r4-like"/>
</dbReference>
<evidence type="ECO:0000259" key="8">
    <source>
        <dbReference type="Pfam" id="PF12680"/>
    </source>
</evidence>
<dbReference type="OrthoDB" id="3211555at2"/>
<dbReference type="InterPro" id="IPR036388">
    <property type="entry name" value="WH-like_DNA-bd_sf"/>
</dbReference>
<dbReference type="HOGENOM" id="CLU_047691_22_0_11"/>
<dbReference type="Gene3D" id="1.10.1740.10">
    <property type="match status" value="1"/>
</dbReference>
<feature type="domain" description="SnoaL-like" evidence="8">
    <location>
        <begin position="182"/>
        <end position="272"/>
    </location>
</feature>
<dbReference type="GO" id="GO:0003677">
    <property type="term" value="F:DNA binding"/>
    <property type="evidence" value="ECO:0007669"/>
    <property type="project" value="InterPro"/>
</dbReference>
<evidence type="ECO:0000313" key="10">
    <source>
        <dbReference type="Proteomes" id="UP000007962"/>
    </source>
</evidence>
<keyword evidence="3" id="KW-0805">Transcription regulation</keyword>
<dbReference type="InterPro" id="IPR014303">
    <property type="entry name" value="RNA_pol_sigma-70_ECF"/>
</dbReference>
<evidence type="ECO:0000313" key="9">
    <source>
        <dbReference type="EMBL" id="ACQ78530.1"/>
    </source>
</evidence>
<dbReference type="Proteomes" id="UP000007962">
    <property type="component" value="Chromosome"/>
</dbReference>
<dbReference type="InterPro" id="IPR014284">
    <property type="entry name" value="RNA_pol_sigma-70_dom"/>
</dbReference>
<dbReference type="Pfam" id="PF12680">
    <property type="entry name" value="SnoaL_2"/>
    <property type="match status" value="1"/>
</dbReference>
<feature type="domain" description="RNA polymerase sigma-70 region 2" evidence="6">
    <location>
        <begin position="12"/>
        <end position="76"/>
    </location>
</feature>
<dbReference type="InterPro" id="IPR037401">
    <property type="entry name" value="SnoaL-like"/>
</dbReference>
<evidence type="ECO:0000256" key="1">
    <source>
        <dbReference type="ARBA" id="ARBA00010641"/>
    </source>
</evidence>
<keyword evidence="10" id="KW-1185">Reference proteome</keyword>
<dbReference type="Pfam" id="PF08281">
    <property type="entry name" value="Sigma70_r4_2"/>
    <property type="match status" value="1"/>
</dbReference>
<dbReference type="InterPro" id="IPR007627">
    <property type="entry name" value="RNA_pol_sigma70_r2"/>
</dbReference>
<reference evidence="9 10" key="1">
    <citation type="journal article" date="2009" name="Stand. Genomic Sci.">
        <title>Complete genome sequence of Beutenbergia cavernae type strain (HKI 0122).</title>
        <authorList>
            <person name="Land M."/>
            <person name="Pukall R."/>
            <person name="Abt B."/>
            <person name="Goker M."/>
            <person name="Rohde M."/>
            <person name="Glavina Del Rio T."/>
            <person name="Tice H."/>
            <person name="Copeland A."/>
            <person name="Cheng J.F."/>
            <person name="Lucas S."/>
            <person name="Chen F."/>
            <person name="Nolan M."/>
            <person name="Bruce D."/>
            <person name="Goodwin L."/>
            <person name="Pitluck S."/>
            <person name="Ivanova N."/>
            <person name="Mavromatis K."/>
            <person name="Ovchinnikova G."/>
            <person name="Pati A."/>
            <person name="Chen A."/>
            <person name="Palaniappan K."/>
            <person name="Hauser L."/>
            <person name="Chang Y.J."/>
            <person name="Jefferies C.C."/>
            <person name="Saunders E."/>
            <person name="Brettin T."/>
            <person name="Detter J.C."/>
            <person name="Han C."/>
            <person name="Chain P."/>
            <person name="Bristow J."/>
            <person name="Eisen J.A."/>
            <person name="Markowitz V."/>
            <person name="Hugenholtz P."/>
            <person name="Kyrpides N.C."/>
            <person name="Klenk H.P."/>
            <person name="Lapidus A."/>
        </authorList>
    </citation>
    <scope>NUCLEOTIDE SEQUENCE [LARGE SCALE GENOMIC DNA]</scope>
    <source>
        <strain evidence="10">ATCC BAA-8 / DSM 12333 / NBRC 16432</strain>
    </source>
</reference>
<dbReference type="InterPro" id="IPR013325">
    <property type="entry name" value="RNA_pol_sigma_r2"/>
</dbReference>
<name>C5BVU0_BEUC1</name>
<dbReference type="NCBIfam" id="NF007214">
    <property type="entry name" value="PRK09636.1"/>
    <property type="match status" value="1"/>
</dbReference>
<accession>C5BVU0</accession>
<dbReference type="SUPFAM" id="SSF88946">
    <property type="entry name" value="Sigma2 domain of RNA polymerase sigma factors"/>
    <property type="match status" value="1"/>
</dbReference>
<organism evidence="9 10">
    <name type="scientific">Beutenbergia cavernae (strain ATCC BAA-8 / DSM 12333 / CCUG 43141 / JCM 11478 / NBRC 16432 / NCIMB 13614 / HKI 0122)</name>
    <dbReference type="NCBI Taxonomy" id="471853"/>
    <lineage>
        <taxon>Bacteria</taxon>
        <taxon>Bacillati</taxon>
        <taxon>Actinomycetota</taxon>
        <taxon>Actinomycetes</taxon>
        <taxon>Micrococcales</taxon>
        <taxon>Beutenbergiaceae</taxon>
        <taxon>Beutenbergia</taxon>
    </lineage>
</organism>
<dbReference type="EMBL" id="CP001618">
    <property type="protein sequence ID" value="ACQ78530.1"/>
    <property type="molecule type" value="Genomic_DNA"/>
</dbReference>
<dbReference type="InterPro" id="IPR032710">
    <property type="entry name" value="NTF2-like_dom_sf"/>
</dbReference>